<reference evidence="1 2" key="1">
    <citation type="journal article" date="2023" name="G3 (Bethesda)">
        <title>A chromosome-length genome assembly and annotation of blackberry (Rubus argutus, cv. 'Hillquist').</title>
        <authorList>
            <person name="Bruna T."/>
            <person name="Aryal R."/>
            <person name="Dudchenko O."/>
            <person name="Sargent D.J."/>
            <person name="Mead D."/>
            <person name="Buti M."/>
            <person name="Cavallini A."/>
            <person name="Hytonen T."/>
            <person name="Andres J."/>
            <person name="Pham M."/>
            <person name="Weisz D."/>
            <person name="Mascagni F."/>
            <person name="Usai G."/>
            <person name="Natali L."/>
            <person name="Bassil N."/>
            <person name="Fernandez G.E."/>
            <person name="Lomsadze A."/>
            <person name="Armour M."/>
            <person name="Olukolu B."/>
            <person name="Poorten T."/>
            <person name="Britton C."/>
            <person name="Davik J."/>
            <person name="Ashrafi H."/>
            <person name="Aiden E.L."/>
            <person name="Borodovsky M."/>
            <person name="Worthington M."/>
        </authorList>
    </citation>
    <scope>NUCLEOTIDE SEQUENCE [LARGE SCALE GENOMIC DNA]</scope>
    <source>
        <strain evidence="1">PI 553951</strain>
    </source>
</reference>
<name>A0AAW1VYZ0_RUBAR</name>
<dbReference type="Proteomes" id="UP001457282">
    <property type="component" value="Unassembled WGS sequence"/>
</dbReference>
<keyword evidence="2" id="KW-1185">Reference proteome</keyword>
<dbReference type="AlphaFoldDB" id="A0AAW1VYZ0"/>
<accession>A0AAW1VYZ0</accession>
<gene>
    <name evidence="1" type="ORF">M0R45_036146</name>
</gene>
<evidence type="ECO:0000313" key="2">
    <source>
        <dbReference type="Proteomes" id="UP001457282"/>
    </source>
</evidence>
<comment type="caution">
    <text evidence="1">The sequence shown here is derived from an EMBL/GenBank/DDBJ whole genome shotgun (WGS) entry which is preliminary data.</text>
</comment>
<protein>
    <submittedName>
        <fullName evidence="1">Uncharacterized protein</fullName>
    </submittedName>
</protein>
<sequence length="78" mass="8137">MRTARHGVRLGAASEGYGGLAVVAVRAVALLNWRLNDDAAAVVPKIIGCGGHGVENGTAVNGLGMGWNRQRELQREDG</sequence>
<dbReference type="EMBL" id="JBEDUW010000007">
    <property type="protein sequence ID" value="KAK9912276.1"/>
    <property type="molecule type" value="Genomic_DNA"/>
</dbReference>
<organism evidence="1 2">
    <name type="scientific">Rubus argutus</name>
    <name type="common">Southern blackberry</name>
    <dbReference type="NCBI Taxonomy" id="59490"/>
    <lineage>
        <taxon>Eukaryota</taxon>
        <taxon>Viridiplantae</taxon>
        <taxon>Streptophyta</taxon>
        <taxon>Embryophyta</taxon>
        <taxon>Tracheophyta</taxon>
        <taxon>Spermatophyta</taxon>
        <taxon>Magnoliopsida</taxon>
        <taxon>eudicotyledons</taxon>
        <taxon>Gunneridae</taxon>
        <taxon>Pentapetalae</taxon>
        <taxon>rosids</taxon>
        <taxon>fabids</taxon>
        <taxon>Rosales</taxon>
        <taxon>Rosaceae</taxon>
        <taxon>Rosoideae</taxon>
        <taxon>Rosoideae incertae sedis</taxon>
        <taxon>Rubus</taxon>
    </lineage>
</organism>
<evidence type="ECO:0000313" key="1">
    <source>
        <dbReference type="EMBL" id="KAK9912276.1"/>
    </source>
</evidence>
<proteinExistence type="predicted"/>